<keyword evidence="1 2" id="KW-0732">Signal</keyword>
<dbReference type="RefSeq" id="XP_008721149.1">
    <property type="nucleotide sequence ID" value="XM_008722927.1"/>
</dbReference>
<feature type="signal peptide" evidence="2">
    <location>
        <begin position="1"/>
        <end position="22"/>
    </location>
</feature>
<dbReference type="GO" id="GO:0008236">
    <property type="term" value="F:serine-type peptidase activity"/>
    <property type="evidence" value="ECO:0007669"/>
    <property type="project" value="InterPro"/>
</dbReference>
<dbReference type="Gene3D" id="3.40.50.1820">
    <property type="entry name" value="alpha/beta hydrolase"/>
    <property type="match status" value="1"/>
</dbReference>
<dbReference type="VEuPathDB" id="FungiDB:HMPREF1541_08608"/>
<dbReference type="EMBL" id="KB822725">
    <property type="protein sequence ID" value="ETN36331.1"/>
    <property type="molecule type" value="Genomic_DNA"/>
</dbReference>
<dbReference type="InterPro" id="IPR029058">
    <property type="entry name" value="AB_hydrolase_fold"/>
</dbReference>
<gene>
    <name evidence="4" type="ORF">HMPREF1541_08608</name>
</gene>
<dbReference type="AlphaFoldDB" id="W2RIN6"/>
<protein>
    <recommendedName>
        <fullName evidence="3">Peptidase S9 prolyl oligopeptidase catalytic domain-containing protein</fullName>
    </recommendedName>
</protein>
<proteinExistence type="predicted"/>
<accession>W2RIN6</accession>
<dbReference type="Pfam" id="PF00326">
    <property type="entry name" value="Peptidase_S9"/>
    <property type="match status" value="1"/>
</dbReference>
<feature type="chain" id="PRO_5004823606" description="Peptidase S9 prolyl oligopeptidase catalytic domain-containing protein" evidence="2">
    <location>
        <begin position="23"/>
        <end position="886"/>
    </location>
</feature>
<evidence type="ECO:0000256" key="2">
    <source>
        <dbReference type="SAM" id="SignalP"/>
    </source>
</evidence>
<dbReference type="SUPFAM" id="SSF53474">
    <property type="entry name" value="alpha/beta-Hydrolases"/>
    <property type="match status" value="1"/>
</dbReference>
<dbReference type="Proteomes" id="UP000030752">
    <property type="component" value="Unassembled WGS sequence"/>
</dbReference>
<keyword evidence="5" id="KW-1185">Reference proteome</keyword>
<dbReference type="eggNOG" id="ENOG502QS8J">
    <property type="taxonomic scope" value="Eukaryota"/>
</dbReference>
<dbReference type="PANTHER" id="PTHR43037:SF4">
    <property type="entry name" value="PEPTIDASE S9 PROLYL OLIGOPEPTIDASE CATALYTIC DOMAIN-CONTAINING PROTEIN"/>
    <property type="match status" value="1"/>
</dbReference>
<dbReference type="GO" id="GO:0006508">
    <property type="term" value="P:proteolysis"/>
    <property type="evidence" value="ECO:0007669"/>
    <property type="project" value="InterPro"/>
</dbReference>
<feature type="domain" description="Peptidase S9 prolyl oligopeptidase catalytic" evidence="3">
    <location>
        <begin position="406"/>
        <end position="566"/>
    </location>
</feature>
<dbReference type="PANTHER" id="PTHR43037">
    <property type="entry name" value="UNNAMED PRODUCT-RELATED"/>
    <property type="match status" value="1"/>
</dbReference>
<dbReference type="InParanoid" id="W2RIN6"/>
<organism evidence="4 5">
    <name type="scientific">Cyphellophora europaea (strain CBS 101466)</name>
    <name type="common">Phialophora europaea</name>
    <dbReference type="NCBI Taxonomy" id="1220924"/>
    <lineage>
        <taxon>Eukaryota</taxon>
        <taxon>Fungi</taxon>
        <taxon>Dikarya</taxon>
        <taxon>Ascomycota</taxon>
        <taxon>Pezizomycotina</taxon>
        <taxon>Eurotiomycetes</taxon>
        <taxon>Chaetothyriomycetidae</taxon>
        <taxon>Chaetothyriales</taxon>
        <taxon>Cyphellophoraceae</taxon>
        <taxon>Cyphellophora</taxon>
    </lineage>
</organism>
<evidence type="ECO:0000313" key="4">
    <source>
        <dbReference type="EMBL" id="ETN36331.1"/>
    </source>
</evidence>
<dbReference type="OrthoDB" id="449091at2759"/>
<dbReference type="HOGENOM" id="CLU_014627_1_0_1"/>
<evidence type="ECO:0000259" key="3">
    <source>
        <dbReference type="Pfam" id="PF00326"/>
    </source>
</evidence>
<dbReference type="InterPro" id="IPR050955">
    <property type="entry name" value="Plant_Biomass_Hydrol_Est"/>
</dbReference>
<name>W2RIN6_CYPE1</name>
<dbReference type="GeneID" id="19975947"/>
<dbReference type="STRING" id="1220924.W2RIN6"/>
<evidence type="ECO:0000313" key="5">
    <source>
        <dbReference type="Proteomes" id="UP000030752"/>
    </source>
</evidence>
<evidence type="ECO:0000256" key="1">
    <source>
        <dbReference type="ARBA" id="ARBA00022729"/>
    </source>
</evidence>
<reference evidence="4 5" key="1">
    <citation type="submission" date="2013-03" db="EMBL/GenBank/DDBJ databases">
        <title>The Genome Sequence of Phialophora europaea CBS 101466.</title>
        <authorList>
            <consortium name="The Broad Institute Genomics Platform"/>
            <person name="Cuomo C."/>
            <person name="de Hoog S."/>
            <person name="Gorbushina A."/>
            <person name="Walker B."/>
            <person name="Young S.K."/>
            <person name="Zeng Q."/>
            <person name="Gargeya S."/>
            <person name="Fitzgerald M."/>
            <person name="Haas B."/>
            <person name="Abouelleil A."/>
            <person name="Allen A.W."/>
            <person name="Alvarado L."/>
            <person name="Arachchi H.M."/>
            <person name="Berlin A.M."/>
            <person name="Chapman S.B."/>
            <person name="Gainer-Dewar J."/>
            <person name="Goldberg J."/>
            <person name="Griggs A."/>
            <person name="Gujja S."/>
            <person name="Hansen M."/>
            <person name="Howarth C."/>
            <person name="Imamovic A."/>
            <person name="Ireland A."/>
            <person name="Larimer J."/>
            <person name="McCowan C."/>
            <person name="Murphy C."/>
            <person name="Pearson M."/>
            <person name="Poon T.W."/>
            <person name="Priest M."/>
            <person name="Roberts A."/>
            <person name="Saif S."/>
            <person name="Shea T."/>
            <person name="Sisk P."/>
            <person name="Sykes S."/>
            <person name="Wortman J."/>
            <person name="Nusbaum C."/>
            <person name="Birren B."/>
        </authorList>
    </citation>
    <scope>NUCLEOTIDE SEQUENCE [LARGE SCALE GENOMIC DNA]</scope>
    <source>
        <strain evidence="4 5">CBS 101466</strain>
    </source>
</reference>
<sequence>MQGCNAWACLIVFLVHARSAAASQQQLLMSKPISFAEEWEILGPFKYGTREAIWQPDPLEVLGGFPHLDYDEQQLYPSPLTTNATVGWERRAFNARGSPSQVSVDLLVSHEDVDWKFLQSIYGWQALQFQTWVRGVLHNHQAEPIKIALHAPGVLQFTFEGYHERSSHFGVDFYGFERAPIVLELKPGTNIFNVRLVRDVRANGGQIPPSIEATLRAEVLTGNASIVERSLIVPDILHGRFISPLASLTITNTADVPILVESILVNAPKRGEQTTHTKVWIAVGQSRPLLFRLDEIYNPSSELVATVHFRQLDHMQLEEIYVPFLASGRGIEEPQRLTFLHPSGSLSYAVLLPPSRKTVRQHKGPLPVLVGLHGSGLDVNSYQLKHSFDGAPNFPAWILFPTGMSTWCGDDWHNWGLRDVDAALEAIPDWIKHNHWDGPGVYIDRFLLAGHSNGGHGTWHITLHQPDRVIAAAPASGYTSIDNYVPFTMWDDADPAQLAVLAAARAPFRQELFLENLKAKPVLVQHGELDDNVPAYHSRLMKAYSVLKSAVEIDYAEIPAKLHWWDGAMTTEPMLKFYDQQIRDLAIPPIIPDEFHYNVADTSEFGSLHGIHVDQVIKPDVLARVSVDTRSSKNLKKWKIRTRNVRRLRLDRSKMGDAQTIQIDERSPDWSVSELSIEGSFVLEAGRWIYENIRQPADVRSRTGKQRGSMDSILRTAAPFRIVTPKETYEIALQISNTLLQYFGADSEIRYVEHHEKARQQGGNVIVIALAGSTPQSLLQSFPIFVDEGCVFVREKDEVGRGRRIRNASSATWLQPLEGERLELVLWGVDVPALQQAARLIPTLTGAGKPDFTIFEHDKLNGVHSRVAAMGFFDFAWNISAASYVP</sequence>
<dbReference type="InterPro" id="IPR001375">
    <property type="entry name" value="Peptidase_S9_cat"/>
</dbReference>